<dbReference type="GO" id="GO:0003677">
    <property type="term" value="F:DNA binding"/>
    <property type="evidence" value="ECO:0007669"/>
    <property type="project" value="UniProtKB-KW"/>
</dbReference>
<dbReference type="PANTHER" id="PTHR33175:SF3">
    <property type="entry name" value="DNA-BINDING PROTEIN HU-BETA"/>
    <property type="match status" value="1"/>
</dbReference>
<reference evidence="3" key="1">
    <citation type="submission" date="2020-04" db="EMBL/GenBank/DDBJ databases">
        <title>Deep metagenomics examines the oral microbiome during advanced dental caries in children, revealing novel taxa and co-occurrences with host molecules.</title>
        <authorList>
            <person name="Baker J.L."/>
            <person name="Morton J.T."/>
            <person name="Dinis M."/>
            <person name="Alvarez R."/>
            <person name="Tran N.C."/>
            <person name="Knight R."/>
            <person name="Edlund A."/>
        </authorList>
    </citation>
    <scope>NUCLEOTIDE SEQUENCE</scope>
    <source>
        <strain evidence="3">JCVI_25_bin.9</strain>
    </source>
</reference>
<evidence type="ECO:0000256" key="2">
    <source>
        <dbReference type="ARBA" id="ARBA00023125"/>
    </source>
</evidence>
<protein>
    <submittedName>
        <fullName evidence="3">HU family DNA-binding protein</fullName>
    </submittedName>
</protein>
<gene>
    <name evidence="3" type="ORF">HXN33_07065</name>
</gene>
<keyword evidence="1" id="KW-0226">DNA condensation</keyword>
<evidence type="ECO:0000313" key="3">
    <source>
        <dbReference type="EMBL" id="MBF1415325.1"/>
    </source>
</evidence>
<keyword evidence="2 3" id="KW-0238">DNA-binding</keyword>
<comment type="caution">
    <text evidence="3">The sequence shown here is derived from an EMBL/GenBank/DDBJ whole genome shotgun (WGS) entry which is preliminary data.</text>
</comment>
<name>A0A930HZK1_9BACT</name>
<dbReference type="GO" id="GO:0005829">
    <property type="term" value="C:cytosol"/>
    <property type="evidence" value="ECO:0007669"/>
    <property type="project" value="TreeGrafter"/>
</dbReference>
<dbReference type="Pfam" id="PF00216">
    <property type="entry name" value="Bac_DNA_binding"/>
    <property type="match status" value="1"/>
</dbReference>
<dbReference type="GO" id="GO:0030527">
    <property type="term" value="F:structural constituent of chromatin"/>
    <property type="evidence" value="ECO:0007669"/>
    <property type="project" value="InterPro"/>
</dbReference>
<sequence>MTKNEIISEVASTTNLTRSQAIKAYDAIFKSIQKSLIKGESVSLRGFATIKVVKTKERISYLHGKQVPIPACTTARLKLSMELKKQMNQ</sequence>
<dbReference type="EMBL" id="JABZSQ010000123">
    <property type="protein sequence ID" value="MBF1415325.1"/>
    <property type="molecule type" value="Genomic_DNA"/>
</dbReference>
<proteinExistence type="predicted"/>
<evidence type="ECO:0000313" key="4">
    <source>
        <dbReference type="Proteomes" id="UP000757461"/>
    </source>
</evidence>
<dbReference type="AlphaFoldDB" id="A0A930HZK1"/>
<dbReference type="PANTHER" id="PTHR33175">
    <property type="entry name" value="DNA-BINDING PROTEIN HU"/>
    <property type="match status" value="1"/>
</dbReference>
<evidence type="ECO:0000256" key="1">
    <source>
        <dbReference type="ARBA" id="ARBA00023067"/>
    </source>
</evidence>
<dbReference type="SMART" id="SM00411">
    <property type="entry name" value="BHL"/>
    <property type="match status" value="1"/>
</dbReference>
<dbReference type="Proteomes" id="UP000757461">
    <property type="component" value="Unassembled WGS sequence"/>
</dbReference>
<dbReference type="CDD" id="cd00591">
    <property type="entry name" value="HU_IHF"/>
    <property type="match status" value="1"/>
</dbReference>
<dbReference type="InterPro" id="IPR000119">
    <property type="entry name" value="Hist_DNA-bd"/>
</dbReference>
<accession>A0A930HZK1</accession>
<dbReference type="GO" id="GO:0030261">
    <property type="term" value="P:chromosome condensation"/>
    <property type="evidence" value="ECO:0007669"/>
    <property type="project" value="UniProtKB-KW"/>
</dbReference>
<organism evidence="3 4">
    <name type="scientific">Prevotella histicola</name>
    <dbReference type="NCBI Taxonomy" id="470565"/>
    <lineage>
        <taxon>Bacteria</taxon>
        <taxon>Pseudomonadati</taxon>
        <taxon>Bacteroidota</taxon>
        <taxon>Bacteroidia</taxon>
        <taxon>Bacteroidales</taxon>
        <taxon>Prevotellaceae</taxon>
        <taxon>Prevotella</taxon>
    </lineage>
</organism>